<organism evidence="2 3">
    <name type="scientific">Fuerstiella marisgermanici</name>
    <dbReference type="NCBI Taxonomy" id="1891926"/>
    <lineage>
        <taxon>Bacteria</taxon>
        <taxon>Pseudomonadati</taxon>
        <taxon>Planctomycetota</taxon>
        <taxon>Planctomycetia</taxon>
        <taxon>Planctomycetales</taxon>
        <taxon>Planctomycetaceae</taxon>
        <taxon>Fuerstiella</taxon>
    </lineage>
</organism>
<keyword evidence="1" id="KW-0460">Magnesium</keyword>
<dbReference type="SUPFAM" id="SSF56655">
    <property type="entry name" value="Carbohydrate phosphatase"/>
    <property type="match status" value="1"/>
</dbReference>
<dbReference type="STRING" id="1891926.Fuma_00364"/>
<proteinExistence type="predicted"/>
<evidence type="ECO:0000313" key="3">
    <source>
        <dbReference type="Proteomes" id="UP000187735"/>
    </source>
</evidence>
<dbReference type="GO" id="GO:0046872">
    <property type="term" value="F:metal ion binding"/>
    <property type="evidence" value="ECO:0007669"/>
    <property type="project" value="UniProtKB-KW"/>
</dbReference>
<sequence>MHENLKPIIAALAEALPPVMRWSGAVAKRLRQFNIAVEGKSSGNSNTDALTLADLSVQEFLVAALRDADPILKSCRIEGEESTGDMDLFSKDAKLSIALDPIDGTKQYRDRSGNGYSIIAHLHDDETPYYSLVFAPEMGESGTWVEVGPDRLRCGEDDTTRTARQVLDDLPDLRNARNADAKGIYLIGFQERDAECARMVDELGLMGRTSSEMAGSIYPLMATGEYAGSLIHSPNIYDFPVSMHIARLLGGDAVWAHNGKPVHYRELWMDDRADMLRFPGVVACSEYASVNQQLCELAKDWSQVRYAD</sequence>
<evidence type="ECO:0000256" key="1">
    <source>
        <dbReference type="PIRSR" id="PIRSR600760-2"/>
    </source>
</evidence>
<dbReference type="AlphaFoldDB" id="A0A1P8W9P8"/>
<feature type="binding site" evidence="1">
    <location>
        <position position="103"/>
    </location>
    <ligand>
        <name>Mg(2+)</name>
        <dbReference type="ChEBI" id="CHEBI:18420"/>
        <label>1</label>
        <note>catalytic</note>
    </ligand>
</feature>
<gene>
    <name evidence="2" type="ORF">Fuma_00364</name>
</gene>
<accession>A0A1P8W9P8</accession>
<evidence type="ECO:0000313" key="2">
    <source>
        <dbReference type="EMBL" id="APZ90780.1"/>
    </source>
</evidence>
<keyword evidence="3" id="KW-1185">Reference proteome</keyword>
<dbReference type="RefSeq" id="WP_077022627.1">
    <property type="nucleotide sequence ID" value="NZ_CP017641.1"/>
</dbReference>
<feature type="binding site" evidence="1">
    <location>
        <position position="102"/>
    </location>
    <ligand>
        <name>Mg(2+)</name>
        <dbReference type="ChEBI" id="CHEBI:18420"/>
        <label>1</label>
        <note>catalytic</note>
    </ligand>
</feature>
<dbReference type="EMBL" id="CP017641">
    <property type="protein sequence ID" value="APZ90780.1"/>
    <property type="molecule type" value="Genomic_DNA"/>
</dbReference>
<reference evidence="2 3" key="1">
    <citation type="journal article" date="2016" name="Front. Microbiol.">
        <title>Fuerstia marisgermanicae gen. nov., sp. nov., an Unusual Member of the Phylum Planctomycetes from the German Wadden Sea.</title>
        <authorList>
            <person name="Kohn T."/>
            <person name="Heuer A."/>
            <person name="Jogler M."/>
            <person name="Vollmers J."/>
            <person name="Boedeker C."/>
            <person name="Bunk B."/>
            <person name="Rast P."/>
            <person name="Borchert D."/>
            <person name="Glockner I."/>
            <person name="Freese H.M."/>
            <person name="Klenk H.P."/>
            <person name="Overmann J."/>
            <person name="Kaster A.K."/>
            <person name="Rohde M."/>
            <person name="Wiegand S."/>
            <person name="Jogler C."/>
        </authorList>
    </citation>
    <scope>NUCLEOTIDE SEQUENCE [LARGE SCALE GENOMIC DNA]</scope>
    <source>
        <strain evidence="2 3">NH11</strain>
    </source>
</reference>
<protein>
    <submittedName>
        <fullName evidence="2">3'(2'),5'-bisphosphate nucleotidase</fullName>
    </submittedName>
</protein>
<dbReference type="Proteomes" id="UP000187735">
    <property type="component" value="Chromosome"/>
</dbReference>
<feature type="binding site" evidence="1">
    <location>
        <position position="100"/>
    </location>
    <ligand>
        <name>Mg(2+)</name>
        <dbReference type="ChEBI" id="CHEBI:18420"/>
        <label>1</label>
        <note>catalytic</note>
    </ligand>
</feature>
<name>A0A1P8W9P8_9PLAN</name>
<comment type="cofactor">
    <cofactor evidence="1">
        <name>Mg(2+)</name>
        <dbReference type="ChEBI" id="CHEBI:18420"/>
    </cofactor>
</comment>
<dbReference type="InterPro" id="IPR000760">
    <property type="entry name" value="Inositol_monophosphatase-like"/>
</dbReference>
<dbReference type="OrthoDB" id="212173at2"/>
<dbReference type="Gene3D" id="3.30.540.10">
    <property type="entry name" value="Fructose-1,6-Bisphosphatase, subunit A, domain 1"/>
    <property type="match status" value="1"/>
</dbReference>
<dbReference type="Pfam" id="PF00459">
    <property type="entry name" value="Inositol_P"/>
    <property type="match status" value="1"/>
</dbReference>
<keyword evidence="1" id="KW-0479">Metal-binding</keyword>
<feature type="binding site" evidence="1">
    <location>
        <position position="80"/>
    </location>
    <ligand>
        <name>Mg(2+)</name>
        <dbReference type="ChEBI" id="CHEBI:18420"/>
        <label>1</label>
        <note>catalytic</note>
    </ligand>
</feature>
<dbReference type="KEGG" id="fmr:Fuma_00364"/>